<evidence type="ECO:0000313" key="2">
    <source>
        <dbReference type="Proteomes" id="UP000046395"/>
    </source>
</evidence>
<feature type="transmembrane region" description="Helical" evidence="1">
    <location>
        <begin position="12"/>
        <end position="34"/>
    </location>
</feature>
<reference evidence="2" key="2">
    <citation type="submission" date="2014-03" db="EMBL/GenBank/DDBJ databases">
        <title>The whipworm genome and dual-species transcriptomics of an intimate host-pathogen interaction.</title>
        <authorList>
            <person name="Foth B.J."/>
            <person name="Tsai I.J."/>
            <person name="Reid A.J."/>
            <person name="Bancroft A.J."/>
            <person name="Nichol S."/>
            <person name="Tracey A."/>
            <person name="Holroyd N."/>
            <person name="Cotton J.A."/>
            <person name="Stanley E.J."/>
            <person name="Zarowiecki M."/>
            <person name="Liu J.Z."/>
            <person name="Huckvale T."/>
            <person name="Cooper P.J."/>
            <person name="Grencis R.K."/>
            <person name="Berriman M."/>
        </authorList>
    </citation>
    <scope>NUCLEOTIDE SEQUENCE [LARGE SCALE GENOMIC DNA]</scope>
    <source>
        <strain evidence="2">Edinburgh</strain>
    </source>
</reference>
<dbReference type="PANTHER" id="PTHR10151">
    <property type="entry name" value="ECTONUCLEOTIDE PYROPHOSPHATASE/PHOSPHODIESTERASE"/>
    <property type="match status" value="1"/>
</dbReference>
<accession>A0A5S6QSK1</accession>
<protein>
    <submittedName>
        <fullName evidence="3">Ectonucleotide pyrophosphatase/phosphodiesterase family member 5</fullName>
    </submittedName>
</protein>
<dbReference type="STRING" id="70415.A0A5S6QSK1"/>
<proteinExistence type="predicted"/>
<name>A0A5S6QSK1_TRIMR</name>
<keyword evidence="1" id="KW-0812">Transmembrane</keyword>
<dbReference type="InterPro" id="IPR017850">
    <property type="entry name" value="Alkaline_phosphatase_core_sf"/>
</dbReference>
<keyword evidence="1" id="KW-1133">Transmembrane helix</keyword>
<reference evidence="3" key="3">
    <citation type="submission" date="2019-12" db="UniProtKB">
        <authorList>
            <consortium name="WormBaseParasite"/>
        </authorList>
    </citation>
    <scope>IDENTIFICATION</scope>
</reference>
<organism evidence="2 3">
    <name type="scientific">Trichuris muris</name>
    <name type="common">Mouse whipworm</name>
    <dbReference type="NCBI Taxonomy" id="70415"/>
    <lineage>
        <taxon>Eukaryota</taxon>
        <taxon>Metazoa</taxon>
        <taxon>Ecdysozoa</taxon>
        <taxon>Nematoda</taxon>
        <taxon>Enoplea</taxon>
        <taxon>Dorylaimia</taxon>
        <taxon>Trichinellida</taxon>
        <taxon>Trichuridae</taxon>
        <taxon>Trichuris</taxon>
    </lineage>
</organism>
<dbReference type="AlphaFoldDB" id="A0A5S6QSK1"/>
<reference evidence="2" key="1">
    <citation type="submission" date="2013-11" db="EMBL/GenBank/DDBJ databases">
        <authorList>
            <person name="Aslett M."/>
        </authorList>
    </citation>
    <scope>NUCLEOTIDE SEQUENCE [LARGE SCALE GENOMIC DNA]</scope>
    <source>
        <strain evidence="2">Edinburgh</strain>
    </source>
</reference>
<keyword evidence="2" id="KW-1185">Reference proteome</keyword>
<dbReference type="Gene3D" id="3.30.1360.180">
    <property type="match status" value="1"/>
</dbReference>
<sequence>MRFRLAGNSMSAFNLKSFLCCFGVVMSIGLIGVFTDVLLSQHLWPLANCRTHRTGEDRPLLLLVSYDGFRWDYLRKSEQLYSFRYLIKHGVHAVTGLLNSYVTLTAPNHYGIVTGLYEESHGIVDNNFYDPTLDKTFNYFDETNRTDPAFFGGEPLWILNEQSGPTRFSGCVMWVGCDVAISGSLPTHYVSYDDHMSWESRVEHIISWFLHPEKPINFGLLYVEEPDATGHKVGPDSPEIAKVVERLDGLTSYLLGRLYEEKLLDRVNIIFTSDHGMASVLASNAVHLDEMLEPNTYRVFGGATSLNLLPNAGKEEEIFQSLDGKHPHMKVHKKDSIPEEYHYRNSERIMPIHLEADIHWFIADGLSASEKTELPLTGGMHGYNNSLPDMQPYFIALGPAFKTGVQVPSFENVDIYELICYVLDLEPKPNNGSFERVRYMLKGEGVKPGRGRTLFTNVHSVATCLYTAITRASMNGFLIFFTFFCLLALLIAYAYVQARFHLAGKSMLAKKYSTDVP</sequence>
<dbReference type="Pfam" id="PF01663">
    <property type="entry name" value="Phosphodiest"/>
    <property type="match status" value="1"/>
</dbReference>
<dbReference type="InterPro" id="IPR002591">
    <property type="entry name" value="Phosphodiest/P_Trfase"/>
</dbReference>
<dbReference type="CDD" id="cd16018">
    <property type="entry name" value="Enpp"/>
    <property type="match status" value="1"/>
</dbReference>
<evidence type="ECO:0000313" key="3">
    <source>
        <dbReference type="WBParaSite" id="TMUE_2000010210.1"/>
    </source>
</evidence>
<dbReference type="PANTHER" id="PTHR10151:SF120">
    <property type="entry name" value="BIS(5'-ADENOSYL)-TRIPHOSPHATASE"/>
    <property type="match status" value="1"/>
</dbReference>
<dbReference type="WBParaSite" id="TMUE_2000010210.1">
    <property type="protein sequence ID" value="TMUE_2000010210.1"/>
    <property type="gene ID" value="WBGene00290287"/>
</dbReference>
<evidence type="ECO:0000256" key="1">
    <source>
        <dbReference type="SAM" id="Phobius"/>
    </source>
</evidence>
<dbReference type="GO" id="GO:0016787">
    <property type="term" value="F:hydrolase activity"/>
    <property type="evidence" value="ECO:0007669"/>
    <property type="project" value="UniProtKB-ARBA"/>
</dbReference>
<dbReference type="SUPFAM" id="SSF53649">
    <property type="entry name" value="Alkaline phosphatase-like"/>
    <property type="match status" value="1"/>
</dbReference>
<keyword evidence="1" id="KW-0472">Membrane</keyword>
<dbReference type="WBParaSite" id="TMUE_2000010210.3">
    <property type="protein sequence ID" value="TMUE_2000010210.3"/>
    <property type="gene ID" value="WBGene00290287"/>
</dbReference>
<dbReference type="Gene3D" id="3.40.720.10">
    <property type="entry name" value="Alkaline Phosphatase, subunit A"/>
    <property type="match status" value="1"/>
</dbReference>
<dbReference type="Proteomes" id="UP000046395">
    <property type="component" value="Unassembled WGS sequence"/>
</dbReference>
<feature type="transmembrane region" description="Helical" evidence="1">
    <location>
        <begin position="477"/>
        <end position="496"/>
    </location>
</feature>
<dbReference type="WBParaSite" id="TMUE_2000010210.2">
    <property type="protein sequence ID" value="TMUE_2000010210.2"/>
    <property type="gene ID" value="WBGene00290287"/>
</dbReference>